<evidence type="ECO:0000256" key="2">
    <source>
        <dbReference type="RuleBase" id="RU003749"/>
    </source>
</evidence>
<evidence type="ECO:0000313" key="5">
    <source>
        <dbReference type="Proteomes" id="UP000242972"/>
    </source>
</evidence>
<reference evidence="4 5" key="1">
    <citation type="journal article" date="2014" name="BMC Genomics">
        <title>Comparison of environmental and isolate Sulfobacillus genomes reveals diverse carbon, sulfur, nitrogen, and hydrogen metabolisms.</title>
        <authorList>
            <person name="Justice N.B."/>
            <person name="Norman A."/>
            <person name="Brown C.T."/>
            <person name="Singh A."/>
            <person name="Thomas B.C."/>
            <person name="Banfield J.F."/>
        </authorList>
    </citation>
    <scope>NUCLEOTIDE SEQUENCE [LARGE SCALE GENOMIC DNA]</scope>
    <source>
        <strain evidence="4">AMDSBA4</strain>
    </source>
</reference>
<dbReference type="PANTHER" id="PTHR33495">
    <property type="entry name" value="ANTI-SIGMA FACTOR ANTAGONIST TM_1081-RELATED-RELATED"/>
    <property type="match status" value="1"/>
</dbReference>
<dbReference type="SUPFAM" id="SSF52091">
    <property type="entry name" value="SpoIIaa-like"/>
    <property type="match status" value="1"/>
</dbReference>
<dbReference type="AlphaFoldDB" id="A0A2T2XG86"/>
<dbReference type="PANTHER" id="PTHR33495:SF2">
    <property type="entry name" value="ANTI-SIGMA FACTOR ANTAGONIST TM_1081-RELATED"/>
    <property type="match status" value="1"/>
</dbReference>
<dbReference type="NCBIfam" id="TIGR00377">
    <property type="entry name" value="ant_ant_sig"/>
    <property type="match status" value="1"/>
</dbReference>
<accession>A0A2T2XG86</accession>
<comment type="caution">
    <text evidence="4">The sequence shown here is derived from an EMBL/GenBank/DDBJ whole genome shotgun (WGS) entry which is preliminary data.</text>
</comment>
<dbReference type="PROSITE" id="PS50801">
    <property type="entry name" value="STAS"/>
    <property type="match status" value="1"/>
</dbReference>
<comment type="similarity">
    <text evidence="1 2">Belongs to the anti-sigma-factor antagonist family.</text>
</comment>
<dbReference type="Gene3D" id="3.30.750.24">
    <property type="entry name" value="STAS domain"/>
    <property type="match status" value="1"/>
</dbReference>
<feature type="domain" description="STAS" evidence="3">
    <location>
        <begin position="12"/>
        <end position="111"/>
    </location>
</feature>
<dbReference type="GO" id="GO:0043856">
    <property type="term" value="F:anti-sigma factor antagonist activity"/>
    <property type="evidence" value="ECO:0007669"/>
    <property type="project" value="InterPro"/>
</dbReference>
<dbReference type="InterPro" id="IPR002645">
    <property type="entry name" value="STAS_dom"/>
</dbReference>
<proteinExistence type="inferred from homology"/>
<evidence type="ECO:0000313" key="4">
    <source>
        <dbReference type="EMBL" id="PSR33521.1"/>
    </source>
</evidence>
<dbReference type="Pfam" id="PF01740">
    <property type="entry name" value="STAS"/>
    <property type="match status" value="1"/>
</dbReference>
<organism evidence="4 5">
    <name type="scientific">Sulfobacillus benefaciens</name>
    <dbReference type="NCBI Taxonomy" id="453960"/>
    <lineage>
        <taxon>Bacteria</taxon>
        <taxon>Bacillati</taxon>
        <taxon>Bacillota</taxon>
        <taxon>Clostridia</taxon>
        <taxon>Eubacteriales</taxon>
        <taxon>Clostridiales Family XVII. Incertae Sedis</taxon>
        <taxon>Sulfobacillus</taxon>
    </lineage>
</organism>
<dbReference type="EMBL" id="PXYW01000019">
    <property type="protein sequence ID" value="PSR33521.1"/>
    <property type="molecule type" value="Genomic_DNA"/>
</dbReference>
<name>A0A2T2XG86_9FIRM</name>
<evidence type="ECO:0000259" key="3">
    <source>
        <dbReference type="PROSITE" id="PS50801"/>
    </source>
</evidence>
<gene>
    <name evidence="4" type="ORF">C7B46_09590</name>
</gene>
<dbReference type="CDD" id="cd07043">
    <property type="entry name" value="STAS_anti-anti-sigma_factors"/>
    <property type="match status" value="1"/>
</dbReference>
<dbReference type="InterPro" id="IPR036513">
    <property type="entry name" value="STAS_dom_sf"/>
</dbReference>
<protein>
    <recommendedName>
        <fullName evidence="2">Anti-sigma factor antagonist</fullName>
    </recommendedName>
</protein>
<evidence type="ECO:0000256" key="1">
    <source>
        <dbReference type="ARBA" id="ARBA00009013"/>
    </source>
</evidence>
<dbReference type="Proteomes" id="UP000242972">
    <property type="component" value="Unassembled WGS sequence"/>
</dbReference>
<sequence>MTILHTILGPRIVVAINGDLDLKTAKPLRDALDQLIDRYPDKNLLLDLAEVDFVDSSGIGVILGRYRKLAERHRTVSLAGVKPALRTVLDLAGIFSIIAIVDSPVRKEAEQ</sequence>
<dbReference type="InterPro" id="IPR003658">
    <property type="entry name" value="Anti-sigma_ant"/>
</dbReference>